<dbReference type="InterPro" id="IPR036663">
    <property type="entry name" value="Fumarylacetoacetase_C_sf"/>
</dbReference>
<dbReference type="InterPro" id="IPR011234">
    <property type="entry name" value="Fumarylacetoacetase-like_C"/>
</dbReference>
<keyword evidence="10" id="KW-0585">Phenylalanine catabolism</keyword>
<feature type="domain" description="Fumarylacetoacetase-like C-terminal" evidence="11">
    <location>
        <begin position="167"/>
        <end position="420"/>
    </location>
</feature>
<evidence type="ECO:0000256" key="3">
    <source>
        <dbReference type="ARBA" id="ARBA00004782"/>
    </source>
</evidence>
<dbReference type="EMBL" id="CP117418">
    <property type="protein sequence ID" value="WCT79888.1"/>
    <property type="molecule type" value="Genomic_DNA"/>
</dbReference>
<dbReference type="EC" id="3.7.1.2" evidence="4"/>
<comment type="pathway">
    <text evidence="3">Amino-acid degradation; L-phenylalanine degradation; acetoacetate and fumarate from L-phenylalanine: step 6/6.</text>
</comment>
<evidence type="ECO:0000313" key="13">
    <source>
        <dbReference type="EMBL" id="WCT79888.1"/>
    </source>
</evidence>
<evidence type="ECO:0000259" key="12">
    <source>
        <dbReference type="Pfam" id="PF09298"/>
    </source>
</evidence>
<evidence type="ECO:0000256" key="9">
    <source>
        <dbReference type="ARBA" id="ARBA00022878"/>
    </source>
</evidence>
<evidence type="ECO:0000313" key="14">
    <source>
        <dbReference type="Proteomes" id="UP001218231"/>
    </source>
</evidence>
<dbReference type="InterPro" id="IPR005959">
    <property type="entry name" value="Fumarylacetoacetase"/>
</dbReference>
<evidence type="ECO:0000256" key="2">
    <source>
        <dbReference type="ARBA" id="ARBA00001946"/>
    </source>
</evidence>
<keyword evidence="8" id="KW-0460">Magnesium</keyword>
<dbReference type="Pfam" id="PF01557">
    <property type="entry name" value="FAA_hydrolase"/>
    <property type="match status" value="1"/>
</dbReference>
<evidence type="ECO:0000256" key="6">
    <source>
        <dbReference type="ARBA" id="ARBA00022801"/>
    </source>
</evidence>
<dbReference type="SUPFAM" id="SSF63433">
    <property type="entry name" value="Fumarylacetoacetate hydrolase, FAH, N-terminal domain"/>
    <property type="match status" value="1"/>
</dbReference>
<evidence type="ECO:0000256" key="1">
    <source>
        <dbReference type="ARBA" id="ARBA00001913"/>
    </source>
</evidence>
<evidence type="ECO:0000256" key="10">
    <source>
        <dbReference type="ARBA" id="ARBA00023232"/>
    </source>
</evidence>
<dbReference type="InterPro" id="IPR036462">
    <property type="entry name" value="Fumarylacetoacetase_N_sf"/>
</dbReference>
<evidence type="ECO:0000256" key="5">
    <source>
        <dbReference type="ARBA" id="ARBA00022723"/>
    </source>
</evidence>
<keyword evidence="9" id="KW-0828">Tyrosine catabolism</keyword>
<keyword evidence="5" id="KW-0479">Metal-binding</keyword>
<gene>
    <name evidence="13" type="primary">fahA</name>
    <name evidence="13" type="ORF">PQ457_17650</name>
</gene>
<keyword evidence="6 13" id="KW-0378">Hydrolase</keyword>
<dbReference type="Proteomes" id="UP001218231">
    <property type="component" value="Plasmid unnamed1"/>
</dbReference>
<reference evidence="13 14" key="1">
    <citation type="submission" date="2023-02" db="EMBL/GenBank/DDBJ databases">
        <title>Genome sequence of Novosphingobium humi KACC 19094.</title>
        <authorList>
            <person name="Kim S."/>
            <person name="Heo J."/>
            <person name="Kwon S.-W."/>
        </authorList>
    </citation>
    <scope>NUCLEOTIDE SEQUENCE [LARGE SCALE GENOMIC DNA]</scope>
    <source>
        <strain evidence="13 14">KACC 19094</strain>
        <plasmid evidence="13 14">unnamed1</plasmid>
    </source>
</reference>
<sequence length="443" mass="47608">MAASRTDRGRRSRVIDHTHDAAASSWVEGADEHGDFPVHNLPLGVFSREGGARRIGSAIGDYIVDLAGLAEAGLLPDALRPALGEQTLNALFRLDVVTRRALRHALFALLTHPARQDAVAPWLCPTQSVELHLPFAIGDYTDFYVGIHHATNIGKLFRPDNPLLPNYKHVPIGYHGRASSIRVSGAPVIRPKGQIKPPDADQPTYAPCRRLDYELELGIWIAGDHDLGQTIPIAAAWDRIAGISLLNDWSARDIQAWEYQPLGPFLSKSFLTTISPWVITAEALAPFRAAQPARPEGDPVPLPHLWDAQDQARGALSIELSVTLASAAMRAGGMAAQELSRSAADQAMYWTPAQIVTHHASNGCDLHTGDLLGTGTLSGPAPGSEGSLMEISQGGKQPAMLTSGEQRCFLEDGDELTLCARAMRGGYRAIGFGPCSGVIHPAR</sequence>
<proteinExistence type="predicted"/>
<comment type="cofactor">
    <cofactor evidence="2">
        <name>Mg(2+)</name>
        <dbReference type="ChEBI" id="CHEBI:18420"/>
    </cofactor>
</comment>
<dbReference type="PANTHER" id="PTHR43069:SF2">
    <property type="entry name" value="FUMARYLACETOACETASE"/>
    <property type="match status" value="1"/>
</dbReference>
<dbReference type="SUPFAM" id="SSF56529">
    <property type="entry name" value="FAH"/>
    <property type="match status" value="1"/>
</dbReference>
<evidence type="ECO:0000256" key="7">
    <source>
        <dbReference type="ARBA" id="ARBA00022837"/>
    </source>
</evidence>
<dbReference type="Gene3D" id="2.30.30.230">
    <property type="entry name" value="Fumarylacetoacetase, N-terminal domain"/>
    <property type="match status" value="1"/>
</dbReference>
<dbReference type="Pfam" id="PF09298">
    <property type="entry name" value="FAA_hydrolase_N"/>
    <property type="match status" value="1"/>
</dbReference>
<dbReference type="Gene3D" id="3.90.850.10">
    <property type="entry name" value="Fumarylacetoacetase-like, C-terminal domain"/>
    <property type="match status" value="1"/>
</dbReference>
<dbReference type="NCBIfam" id="TIGR01266">
    <property type="entry name" value="fum_ac_acetase"/>
    <property type="match status" value="1"/>
</dbReference>
<evidence type="ECO:0000259" key="11">
    <source>
        <dbReference type="Pfam" id="PF01557"/>
    </source>
</evidence>
<comment type="cofactor">
    <cofactor evidence="1">
        <name>Ca(2+)</name>
        <dbReference type="ChEBI" id="CHEBI:29108"/>
    </cofactor>
</comment>
<keyword evidence="13" id="KW-0614">Plasmid</keyword>
<dbReference type="InterPro" id="IPR015377">
    <property type="entry name" value="Fumarylacetoacetase_N"/>
</dbReference>
<organism evidence="13 14">
    <name type="scientific">Novosphingobium humi</name>
    <dbReference type="NCBI Taxonomy" id="2282397"/>
    <lineage>
        <taxon>Bacteria</taxon>
        <taxon>Pseudomonadati</taxon>
        <taxon>Pseudomonadota</taxon>
        <taxon>Alphaproteobacteria</taxon>
        <taxon>Sphingomonadales</taxon>
        <taxon>Sphingomonadaceae</taxon>
        <taxon>Novosphingobium</taxon>
    </lineage>
</organism>
<evidence type="ECO:0000256" key="4">
    <source>
        <dbReference type="ARBA" id="ARBA00012094"/>
    </source>
</evidence>
<protein>
    <recommendedName>
        <fullName evidence="4">fumarylacetoacetase</fullName>
        <ecNumber evidence="4">3.7.1.2</ecNumber>
    </recommendedName>
</protein>
<accession>A0ABY7U324</accession>
<keyword evidence="14" id="KW-1185">Reference proteome</keyword>
<name>A0ABY7U324_9SPHN</name>
<keyword evidence="7" id="KW-0106">Calcium</keyword>
<evidence type="ECO:0000256" key="8">
    <source>
        <dbReference type="ARBA" id="ARBA00022842"/>
    </source>
</evidence>
<dbReference type="RefSeq" id="WP_273620160.1">
    <property type="nucleotide sequence ID" value="NZ_CP117418.1"/>
</dbReference>
<geneLocation type="plasmid" evidence="13 14">
    <name>unnamed1</name>
</geneLocation>
<dbReference type="PANTHER" id="PTHR43069">
    <property type="entry name" value="FUMARYLACETOACETASE"/>
    <property type="match status" value="1"/>
</dbReference>
<dbReference type="GO" id="GO:0004334">
    <property type="term" value="F:fumarylacetoacetase activity"/>
    <property type="evidence" value="ECO:0007669"/>
    <property type="project" value="UniProtKB-EC"/>
</dbReference>
<feature type="domain" description="Fumarylacetoacetase N-terminal" evidence="12">
    <location>
        <begin position="39"/>
        <end position="134"/>
    </location>
</feature>